<dbReference type="PROSITE" id="PS51257">
    <property type="entry name" value="PROKAR_LIPOPROTEIN"/>
    <property type="match status" value="1"/>
</dbReference>
<reference evidence="1" key="1">
    <citation type="journal article" date="2021" name="Proc. Natl. Acad. Sci. U.S.A.">
        <title>A Catalog of Tens of Thousands of Viruses from Human Metagenomes Reveals Hidden Associations with Chronic Diseases.</title>
        <authorList>
            <person name="Tisza M.J."/>
            <person name="Buck C.B."/>
        </authorList>
    </citation>
    <scope>NUCLEOTIDE SEQUENCE</scope>
    <source>
        <strain evidence="1">Ct3R43</strain>
    </source>
</reference>
<name>A0A8S5VFX3_9CAUD</name>
<organism evidence="1">
    <name type="scientific">Siphoviridae sp. ct3R43</name>
    <dbReference type="NCBI Taxonomy" id="2825321"/>
    <lineage>
        <taxon>Viruses</taxon>
        <taxon>Duplodnaviria</taxon>
        <taxon>Heunggongvirae</taxon>
        <taxon>Uroviricota</taxon>
        <taxon>Caudoviricetes</taxon>
    </lineage>
</organism>
<sequence>MHTVRYSFSNLLTRPPPHYGSALCGALSIGCRALTRRLLCGTTIISRCH</sequence>
<proteinExistence type="predicted"/>
<evidence type="ECO:0000313" key="1">
    <source>
        <dbReference type="EMBL" id="DAG05658.1"/>
    </source>
</evidence>
<dbReference type="EMBL" id="BK016262">
    <property type="protein sequence ID" value="DAG05658.1"/>
    <property type="molecule type" value="Genomic_DNA"/>
</dbReference>
<protein>
    <submittedName>
        <fullName evidence="1">Uncharacterized protein</fullName>
    </submittedName>
</protein>
<accession>A0A8S5VFX3</accession>